<evidence type="ECO:0000313" key="1">
    <source>
        <dbReference type="EnsemblFungi" id="FOXG_09481P0"/>
    </source>
</evidence>
<organism evidence="1 2">
    <name type="scientific">Fusarium oxysporum (strain Fo5176)</name>
    <name type="common">Fusarium vascular wilt</name>
    <dbReference type="NCBI Taxonomy" id="660025"/>
    <lineage>
        <taxon>Eukaryota</taxon>
        <taxon>Fungi</taxon>
        <taxon>Dikarya</taxon>
        <taxon>Ascomycota</taxon>
        <taxon>Pezizomycotina</taxon>
        <taxon>Sordariomycetes</taxon>
        <taxon>Hypocreomycetidae</taxon>
        <taxon>Hypocreales</taxon>
        <taxon>Nectriaceae</taxon>
        <taxon>Fusarium</taxon>
        <taxon>Fusarium oxysporum species complex</taxon>
    </lineage>
</organism>
<dbReference type="Proteomes" id="UP000002489">
    <property type="component" value="Unassembled WGS sequence"/>
</dbReference>
<proteinExistence type="predicted"/>
<accession>A0A0D2XZQ0</accession>
<sequence length="109" mass="12295">MQREHRENGWDVMVGWQLVAGCWLGRVQCGRSPSWRWIELGLVAQVLSSCVLRRSNNGHARLSEYRTVASYRTVKRDEGAGGWIGPTVEAQAKARGLDMGSQVKQNKIR</sequence>
<dbReference type="AlphaFoldDB" id="A0A0D2XZQ0"/>
<name>A0A0D2XZQ0_FUSOF</name>
<reference evidence="1" key="2">
    <citation type="submission" date="2025-08" db="UniProtKB">
        <authorList>
            <consortium name="EnsemblFungi"/>
        </authorList>
    </citation>
    <scope>IDENTIFICATION</scope>
    <source>
        <strain evidence="1">4287 / CBS 123668 / FGSC 9935 / NRRL 34936</strain>
    </source>
</reference>
<dbReference type="EnsemblFungi" id="FOXG_09481T0">
    <property type="protein sequence ID" value="FOXG_09481P0"/>
    <property type="gene ID" value="FOXG_09481"/>
</dbReference>
<evidence type="ECO:0000313" key="2">
    <source>
        <dbReference type="Proteomes" id="UP000002489"/>
    </source>
</evidence>
<protein>
    <submittedName>
        <fullName evidence="1">Uncharacterized protein</fullName>
    </submittedName>
</protein>
<dbReference type="PROSITE" id="PS51257">
    <property type="entry name" value="PROKAR_LIPOPROTEIN"/>
    <property type="match status" value="1"/>
</dbReference>
<reference evidence="2" key="1">
    <citation type="journal article" date="2012" name="Mol. Plant Microbe Interact.">
        <title>A highly conserved effector in Fusarium oxysporum is required for full virulence on Arabidopsis.</title>
        <authorList>
            <person name="Thatcher L.F."/>
            <person name="Gardiner D.M."/>
            <person name="Kazan K."/>
            <person name="Manners J."/>
        </authorList>
    </citation>
    <scope>NUCLEOTIDE SEQUENCE [LARGE SCALE GENOMIC DNA]</scope>
    <source>
        <strain evidence="2">Fo5176</strain>
    </source>
</reference>